<feature type="transmembrane region" description="Helical" evidence="1">
    <location>
        <begin position="361"/>
        <end position="379"/>
    </location>
</feature>
<keyword evidence="2" id="KW-0808">Transferase</keyword>
<organism evidence="2 3">
    <name type="scientific">Rubinisphaera italica</name>
    <dbReference type="NCBI Taxonomy" id="2527969"/>
    <lineage>
        <taxon>Bacteria</taxon>
        <taxon>Pseudomonadati</taxon>
        <taxon>Planctomycetota</taxon>
        <taxon>Planctomycetia</taxon>
        <taxon>Planctomycetales</taxon>
        <taxon>Planctomycetaceae</taxon>
        <taxon>Rubinisphaera</taxon>
    </lineage>
</organism>
<dbReference type="OrthoDB" id="207189at2"/>
<dbReference type="SUPFAM" id="SSF53335">
    <property type="entry name" value="S-adenosyl-L-methionine-dependent methyltransferases"/>
    <property type="match status" value="1"/>
</dbReference>
<dbReference type="GO" id="GO:0004766">
    <property type="term" value="F:spermidine synthase activity"/>
    <property type="evidence" value="ECO:0007669"/>
    <property type="project" value="UniProtKB-EC"/>
</dbReference>
<evidence type="ECO:0000313" key="3">
    <source>
        <dbReference type="Proteomes" id="UP000316095"/>
    </source>
</evidence>
<feature type="transmembrane region" description="Helical" evidence="1">
    <location>
        <begin position="207"/>
        <end position="225"/>
    </location>
</feature>
<name>A0A5C5XAE1_9PLAN</name>
<feature type="transmembrane region" description="Helical" evidence="1">
    <location>
        <begin position="72"/>
        <end position="92"/>
    </location>
</feature>
<keyword evidence="1" id="KW-0812">Transmembrane</keyword>
<keyword evidence="1" id="KW-1133">Transmembrane helix</keyword>
<proteinExistence type="predicted"/>
<dbReference type="EMBL" id="SJPG01000001">
    <property type="protein sequence ID" value="TWT59361.1"/>
    <property type="molecule type" value="Genomic_DNA"/>
</dbReference>
<evidence type="ECO:0000256" key="1">
    <source>
        <dbReference type="SAM" id="Phobius"/>
    </source>
</evidence>
<keyword evidence="3" id="KW-1185">Reference proteome</keyword>
<feature type="transmembrane region" description="Helical" evidence="1">
    <location>
        <begin position="400"/>
        <end position="419"/>
    </location>
</feature>
<gene>
    <name evidence="2" type="primary">speE</name>
    <name evidence="2" type="ORF">Pan54_00620</name>
</gene>
<feature type="transmembrane region" description="Helical" evidence="1">
    <location>
        <begin position="47"/>
        <end position="65"/>
    </location>
</feature>
<reference evidence="2 3" key="1">
    <citation type="submission" date="2019-02" db="EMBL/GenBank/DDBJ databases">
        <title>Deep-cultivation of Planctomycetes and their phenomic and genomic characterization uncovers novel biology.</title>
        <authorList>
            <person name="Wiegand S."/>
            <person name="Jogler M."/>
            <person name="Boedeker C."/>
            <person name="Pinto D."/>
            <person name="Vollmers J."/>
            <person name="Rivas-Marin E."/>
            <person name="Kohn T."/>
            <person name="Peeters S.H."/>
            <person name="Heuer A."/>
            <person name="Rast P."/>
            <person name="Oberbeckmann S."/>
            <person name="Bunk B."/>
            <person name="Jeske O."/>
            <person name="Meyerdierks A."/>
            <person name="Storesund J.E."/>
            <person name="Kallscheuer N."/>
            <person name="Luecker S."/>
            <person name="Lage O.M."/>
            <person name="Pohl T."/>
            <person name="Merkel B.J."/>
            <person name="Hornburger P."/>
            <person name="Mueller R.-W."/>
            <person name="Bruemmer F."/>
            <person name="Labrenz M."/>
            <person name="Spormann A.M."/>
            <person name="Op Den Camp H."/>
            <person name="Overmann J."/>
            <person name="Amann R."/>
            <person name="Jetten M.S.M."/>
            <person name="Mascher T."/>
            <person name="Medema M.H."/>
            <person name="Devos D.P."/>
            <person name="Kaster A.-K."/>
            <person name="Ovreas L."/>
            <person name="Rohde M."/>
            <person name="Galperin M.Y."/>
            <person name="Jogler C."/>
        </authorList>
    </citation>
    <scope>NUCLEOTIDE SEQUENCE [LARGE SCALE GENOMIC DNA]</scope>
    <source>
        <strain evidence="2 3">Pan54</strain>
    </source>
</reference>
<dbReference type="AlphaFoldDB" id="A0A5C5XAE1"/>
<feature type="transmembrane region" description="Helical" evidence="1">
    <location>
        <begin position="286"/>
        <end position="314"/>
    </location>
</feature>
<feature type="transmembrane region" description="Helical" evidence="1">
    <location>
        <begin position="335"/>
        <end position="355"/>
    </location>
</feature>
<comment type="caution">
    <text evidence="2">The sequence shown here is derived from an EMBL/GenBank/DDBJ whole genome shotgun (WGS) entry which is preliminary data.</text>
</comment>
<dbReference type="InterPro" id="IPR029063">
    <property type="entry name" value="SAM-dependent_MTases_sf"/>
</dbReference>
<keyword evidence="1" id="KW-0472">Membrane</keyword>
<feature type="transmembrane region" description="Helical" evidence="1">
    <location>
        <begin position="262"/>
        <end position="280"/>
    </location>
</feature>
<feature type="transmembrane region" description="Helical" evidence="1">
    <location>
        <begin position="112"/>
        <end position="132"/>
    </location>
</feature>
<evidence type="ECO:0000313" key="2">
    <source>
        <dbReference type="EMBL" id="TWT59361.1"/>
    </source>
</evidence>
<feature type="transmembrane region" description="Helical" evidence="1">
    <location>
        <begin position="144"/>
        <end position="162"/>
    </location>
</feature>
<dbReference type="RefSeq" id="WP_146501512.1">
    <property type="nucleotide sequence ID" value="NZ_SJPG01000001.1"/>
</dbReference>
<accession>A0A5C5XAE1</accession>
<dbReference type="Proteomes" id="UP000316095">
    <property type="component" value="Unassembled WGS sequence"/>
</dbReference>
<dbReference type="Gene3D" id="3.40.50.150">
    <property type="entry name" value="Vaccinia Virus protein VP39"/>
    <property type="match status" value="1"/>
</dbReference>
<feature type="transmembrane region" description="Helical" evidence="1">
    <location>
        <begin position="237"/>
        <end position="255"/>
    </location>
</feature>
<protein>
    <submittedName>
        <fullName evidence="2">Spermidine synthase</fullName>
        <ecNumber evidence="2">2.5.1.16</ecNumber>
    </submittedName>
</protein>
<sequence length="1024" mass="114802">MDASTHPLHRFYARMTPFLPERQFLVSALLGFVCVFWIHLFVTTWGFSSSLGWAVGLSALIAISLPRPQTALLPLLATALLLLLTITSSFWWTGWESVLSEAMVDQSIGSLLIVTISHCFLISLLMVCGSWCQENSSQASEISAKSLLGWACGIAISGLILSAIWPTYWTASFACLVLVGLSMTSARSTETASETFTRQRSRGRDSWMSALILSMGLGLLLPALYRFLCQLQPETAFLFYAIIASFCCSCSLAVWAERRVRLIHVAALLSLVIVAFPLWVRGYLAVSALVSTVSVALSLRTCMIVLIILPAGLLAGHLLAMARRMSSCQNGKSQFWLPTMLLCGLTGVTFSQTLIPLIGVPFTAMVVIGILLSVAWGSYQASRQFTWTYSRSRSQKIGASLMYVACLSMLLAPLTYSPLLASRALFSTYAFQSWRSGTQLSELPGLDDGRLLKLTETSSGTLSFWKHQGEHVQIRSNGIPQGRISLNAQLVPQPTGALLGAVLPLSMHKAPREVLLIGLESGLSLQTTLEFPVMNVHCYDERADVWEEMKTGVLAKAMQPATTDSRVHYRTLSPAMAVRTQSQTYDVIIESPRHSASYLGASQYNEAHYRHLAELLSEEGIYCQRFIFSDYGPSVLTSLATTIQNSFGYMTAFDTAPGEILFVAARSSEFILSEGLIERISTPQVQRALSHVGWDWSVAMNLARFELEDLQSVTDKAKASVFTGTEAFGRCVEMMRWGNKWNEVRDLLAQNPKRLLNHYADQKETDDILRRLSDVAAREQVLEKHPDEFWVYRKSVKKRLLDNPRSVIEPVKGEGIQQKMHPEDKRRLNYFETLGEATQQNPCHLSDLLKVEEFEQPFDPLISHFLHAEIAKLYQRCEPPEPERELEHWLYAVYYGGRQERSVRGIHRALELLNENQKLDPQVKYDHANALMEILRVRWQMRQGHKDISQPVLLIDLKDSLELSQQSLAMMQQIAEENSLNSAETTTRVKHLERALLRTLRSYRTEMLAKASSLPIPPAQQNNE</sequence>
<dbReference type="EC" id="2.5.1.16" evidence="2"/>
<feature type="transmembrane region" description="Helical" evidence="1">
    <location>
        <begin position="168"/>
        <end position="186"/>
    </location>
</feature>
<feature type="transmembrane region" description="Helical" evidence="1">
    <location>
        <begin position="24"/>
        <end position="41"/>
    </location>
</feature>